<dbReference type="RefSeq" id="WP_146514249.1">
    <property type="nucleotide sequence ID" value="NZ_SJPI01000001.1"/>
</dbReference>
<proteinExistence type="predicted"/>
<dbReference type="Proteomes" id="UP000316598">
    <property type="component" value="Unassembled WGS sequence"/>
</dbReference>
<evidence type="ECO:0000256" key="1">
    <source>
        <dbReference type="SAM" id="MobiDB-lite"/>
    </source>
</evidence>
<protein>
    <submittedName>
        <fullName evidence="3">Uncharacterized protein</fullName>
    </submittedName>
</protein>
<gene>
    <name evidence="3" type="ORF">Pla22_17940</name>
</gene>
<feature type="signal peptide" evidence="2">
    <location>
        <begin position="1"/>
        <end position="21"/>
    </location>
</feature>
<sequence length="457" mass="51012" precursor="true">MPRMNLNRRHFCIATSALAVAGCGPSVTPETPVTSETPGTPRLSGEVTTASYRVGDAEEFLQAVFFRYRGATSYHDRGRVRLTQVQDRKPVTRTAPMRIWLDRSELDLAVYDVRIAVESSRVMAWIIDESTQDFDSQVFLGTSKAERPQLSQALADPILAERISAGLAGPPPQVEWLFAAEPMKSLFDSPYQFRFLNDKTVQRRLCRCVEVSDGRDSYRFWVDPRASLIREVNLPPIVVPDPQTGQPQSLSIAIELVDASFDRPTQREPRDSFPKTPRYVSEFVPLPPPSPPQSWGRPAPRFDVTDSRGQFRLSWRGHDRDVAIVMRFDGDSASMSSLAMLDHWIKQSPQSFRERIRVLVAVSQDARLPDGVNLPWAIDSRGEIAGALGISSGAIAMIDRTGTLAWTEPMIGPGNIAAVSAVATDVADGVDVPKRLREQWEQEVARYRKAVLKRAVR</sequence>
<dbReference type="AlphaFoldDB" id="A0A5C5WV79"/>
<feature type="region of interest" description="Disordered" evidence="1">
    <location>
        <begin position="25"/>
        <end position="45"/>
    </location>
</feature>
<name>A0A5C5WV79_9BACT</name>
<feature type="compositionally biased region" description="Low complexity" evidence="1">
    <location>
        <begin position="25"/>
        <end position="41"/>
    </location>
</feature>
<accession>A0A5C5WV79</accession>
<dbReference type="EMBL" id="SJPI01000001">
    <property type="protein sequence ID" value="TWT54159.1"/>
    <property type="molecule type" value="Genomic_DNA"/>
</dbReference>
<dbReference type="OrthoDB" id="229902at2"/>
<feature type="chain" id="PRO_5023142551" evidence="2">
    <location>
        <begin position="22"/>
        <end position="457"/>
    </location>
</feature>
<evidence type="ECO:0000313" key="3">
    <source>
        <dbReference type="EMBL" id="TWT54159.1"/>
    </source>
</evidence>
<keyword evidence="4" id="KW-1185">Reference proteome</keyword>
<dbReference type="PROSITE" id="PS51257">
    <property type="entry name" value="PROKAR_LIPOPROTEIN"/>
    <property type="match status" value="1"/>
</dbReference>
<organism evidence="3 4">
    <name type="scientific">Rubripirellula amarantea</name>
    <dbReference type="NCBI Taxonomy" id="2527999"/>
    <lineage>
        <taxon>Bacteria</taxon>
        <taxon>Pseudomonadati</taxon>
        <taxon>Planctomycetota</taxon>
        <taxon>Planctomycetia</taxon>
        <taxon>Pirellulales</taxon>
        <taxon>Pirellulaceae</taxon>
        <taxon>Rubripirellula</taxon>
    </lineage>
</organism>
<reference evidence="3 4" key="1">
    <citation type="submission" date="2019-02" db="EMBL/GenBank/DDBJ databases">
        <title>Deep-cultivation of Planctomycetes and their phenomic and genomic characterization uncovers novel biology.</title>
        <authorList>
            <person name="Wiegand S."/>
            <person name="Jogler M."/>
            <person name="Boedeker C."/>
            <person name="Pinto D."/>
            <person name="Vollmers J."/>
            <person name="Rivas-Marin E."/>
            <person name="Kohn T."/>
            <person name="Peeters S.H."/>
            <person name="Heuer A."/>
            <person name="Rast P."/>
            <person name="Oberbeckmann S."/>
            <person name="Bunk B."/>
            <person name="Jeske O."/>
            <person name="Meyerdierks A."/>
            <person name="Storesund J.E."/>
            <person name="Kallscheuer N."/>
            <person name="Luecker S."/>
            <person name="Lage O.M."/>
            <person name="Pohl T."/>
            <person name="Merkel B.J."/>
            <person name="Hornburger P."/>
            <person name="Mueller R.-W."/>
            <person name="Bruemmer F."/>
            <person name="Labrenz M."/>
            <person name="Spormann A.M."/>
            <person name="Op Den Camp H."/>
            <person name="Overmann J."/>
            <person name="Amann R."/>
            <person name="Jetten M.S.M."/>
            <person name="Mascher T."/>
            <person name="Medema M.H."/>
            <person name="Devos D.P."/>
            <person name="Kaster A.-K."/>
            <person name="Ovreas L."/>
            <person name="Rohde M."/>
            <person name="Galperin M.Y."/>
            <person name="Jogler C."/>
        </authorList>
    </citation>
    <scope>NUCLEOTIDE SEQUENCE [LARGE SCALE GENOMIC DNA]</scope>
    <source>
        <strain evidence="3 4">Pla22</strain>
    </source>
</reference>
<evidence type="ECO:0000256" key="2">
    <source>
        <dbReference type="SAM" id="SignalP"/>
    </source>
</evidence>
<keyword evidence="2" id="KW-0732">Signal</keyword>
<evidence type="ECO:0000313" key="4">
    <source>
        <dbReference type="Proteomes" id="UP000316598"/>
    </source>
</evidence>
<comment type="caution">
    <text evidence="3">The sequence shown here is derived from an EMBL/GenBank/DDBJ whole genome shotgun (WGS) entry which is preliminary data.</text>
</comment>